<evidence type="ECO:0000313" key="2">
    <source>
        <dbReference type="Proteomes" id="UP000295292"/>
    </source>
</evidence>
<dbReference type="RefSeq" id="WP_262708323.1">
    <property type="nucleotide sequence ID" value="NZ_SNYV01000018.1"/>
</dbReference>
<dbReference type="EMBL" id="SNYV01000018">
    <property type="protein sequence ID" value="TDQ73926.1"/>
    <property type="molecule type" value="Genomic_DNA"/>
</dbReference>
<proteinExistence type="predicted"/>
<comment type="caution">
    <text evidence="1">The sequence shown here is derived from an EMBL/GenBank/DDBJ whole genome shotgun (WGS) entry which is preliminary data.</text>
</comment>
<reference evidence="1 2" key="1">
    <citation type="submission" date="2019-03" db="EMBL/GenBank/DDBJ databases">
        <title>Genomic Encyclopedia of Archaeal and Bacterial Type Strains, Phase II (KMG-II): from individual species to whole genera.</title>
        <authorList>
            <person name="Goeker M."/>
        </authorList>
    </citation>
    <scope>NUCLEOTIDE SEQUENCE [LARGE SCALE GENOMIC DNA]</scope>
    <source>
        <strain evidence="1 2">DSM 28353</strain>
    </source>
</reference>
<protein>
    <submittedName>
        <fullName evidence="1">Uncharacterized protein</fullName>
    </submittedName>
</protein>
<keyword evidence="2" id="KW-1185">Reference proteome</keyword>
<dbReference type="AlphaFoldDB" id="A0A4R6W8I1"/>
<organism evidence="1 2">
    <name type="scientific">Sphingobacterium yanglingense</name>
    <dbReference type="NCBI Taxonomy" id="1437280"/>
    <lineage>
        <taxon>Bacteria</taxon>
        <taxon>Pseudomonadati</taxon>
        <taxon>Bacteroidota</taxon>
        <taxon>Sphingobacteriia</taxon>
        <taxon>Sphingobacteriales</taxon>
        <taxon>Sphingobacteriaceae</taxon>
        <taxon>Sphingobacterium</taxon>
    </lineage>
</organism>
<name>A0A4R6W8I1_9SPHI</name>
<sequence length="44" mass="4810">MKNIDKIDPFDTTVEKTNIGVITGLLTEVEVSAKDSISLVQKAF</sequence>
<dbReference type="Proteomes" id="UP000295292">
    <property type="component" value="Unassembled WGS sequence"/>
</dbReference>
<gene>
    <name evidence="1" type="ORF">CLV99_4364</name>
</gene>
<evidence type="ECO:0000313" key="1">
    <source>
        <dbReference type="EMBL" id="TDQ73926.1"/>
    </source>
</evidence>
<accession>A0A4R6W8I1</accession>